<accession>A0A3T0D318</accession>
<dbReference type="Proteomes" id="UP000282930">
    <property type="component" value="Chromosome"/>
</dbReference>
<evidence type="ECO:0000313" key="2">
    <source>
        <dbReference type="Proteomes" id="UP000282930"/>
    </source>
</evidence>
<organism evidence="1 2">
    <name type="scientific">Caldicellulosiruptor changbaiensis</name>
    <dbReference type="NCBI Taxonomy" id="1222016"/>
    <lineage>
        <taxon>Bacteria</taxon>
        <taxon>Bacillati</taxon>
        <taxon>Bacillota</taxon>
        <taxon>Bacillota incertae sedis</taxon>
        <taxon>Caldicellulosiruptorales</taxon>
        <taxon>Caldicellulosiruptoraceae</taxon>
        <taxon>Caldicellulosiruptor</taxon>
    </lineage>
</organism>
<name>A0A3T0D318_9FIRM</name>
<evidence type="ECO:0008006" key="3">
    <source>
        <dbReference type="Google" id="ProtNLM"/>
    </source>
</evidence>
<dbReference type="AlphaFoldDB" id="A0A3T0D318"/>
<dbReference type="GO" id="GO:0005524">
    <property type="term" value="F:ATP binding"/>
    <property type="evidence" value="ECO:0007669"/>
    <property type="project" value="UniProtKB-KW"/>
</dbReference>
<sequence>MKKAYLLKNLSLSLLDSAKPNQLIILPRRFSIKKLRERVVEKNGVLFDIDIFTFDDLLSTAKNEILKERKFISREQEILIVFNLLKQIFKGQKDFENVLTYEFVSQVLYLLNLMFLESKEYPSLPSSISFEKYDWLKLLFARYKEYLDKNNLVNFSYLQDLAIRLYEEEKIELKKYDTAKIAFFIDFRSDQKRLLKLLSRKLSSIEIFLPYFDDVELCQENVKFLEALGFDIIFGFPSTSVSDIAKNTYDSNKTFLKAFSYGNISLEVNALVKELKKDYLEGRIDFSKAAVVVPNINRYKDILAKSFQEELLPINFDYQKSLLEFGFIKFVLDLIEFLGSEFDKKKFESLVTHRFLNKEEADFEILFEKIKDVHIMDFEQIGSILEELEFLLSIFSFDEERENLIKIQRVYNQIRRIKKDYETSPKPYSSWLLQTKKVFERLGITKTAEFVNDIEFLKAFYALNEVFENGCKSSSEFQFDYTFEEFLDIFKTVLSQKMVDVSIKILNGIDILLPQDAIGSDYEKVYFIGLSDDILPKPRLEGFLMNNQIKLELGLDEIKDFDYNFQKELVSFRSILNSYEVYMSYPRFYQQDLGKSPFLELEGIDIVEIENNYLPDHEIVTHKEHKLIKNANRVSKSQDEKRIHVPEIVQIKDRELIYLYECPLKFAFKKFSVDQIKEDDSFFSSNLRVLYMSIQKILSFAQPQETYDFILQNLRYTANDVVKRKSAENILEIAIEIAEGMFKSGVKEFIPQNIGQHNLLIRQNFEGFEVQLFPNFAIKVGNEEIFGFVKAKHSNKWNEIDKLWLAKYVFNLEKVAAIFLYESPRFVIYENSPQEELDNKTEESLKTLKDLLQRLHDPELYQKKHPIKNCFRCEYNHVCILY</sequence>
<dbReference type="GO" id="GO:0016787">
    <property type="term" value="F:hydrolase activity"/>
    <property type="evidence" value="ECO:0007669"/>
    <property type="project" value="UniProtKB-KW"/>
</dbReference>
<dbReference type="EMBL" id="CP034791">
    <property type="protein sequence ID" value="AZT89667.1"/>
    <property type="molecule type" value="Genomic_DNA"/>
</dbReference>
<dbReference type="RefSeq" id="WP_127351272.1">
    <property type="nucleotide sequence ID" value="NZ_CP034791.1"/>
</dbReference>
<proteinExistence type="predicted"/>
<reference evidence="1 2" key="1">
    <citation type="submission" date="2018-12" db="EMBL/GenBank/DDBJ databases">
        <title>Genome sequence from the cellulolytic species, Caldicellulosiruptor changbaiensis.</title>
        <authorList>
            <person name="Blumer-Schuette S.E."/>
            <person name="Mendoza C."/>
        </authorList>
    </citation>
    <scope>NUCLEOTIDE SEQUENCE [LARGE SCALE GENOMIC DNA]</scope>
    <source>
        <strain evidence="1 2">CBS-Z</strain>
    </source>
</reference>
<dbReference type="KEGG" id="ccha:ELD05_02785"/>
<protein>
    <recommendedName>
        <fullName evidence="3">PD-(D/E)XK nuclease family protein</fullName>
    </recommendedName>
</protein>
<dbReference type="GO" id="GO:0004386">
    <property type="term" value="F:helicase activity"/>
    <property type="evidence" value="ECO:0007669"/>
    <property type="project" value="UniProtKB-KW"/>
</dbReference>
<gene>
    <name evidence="1" type="ORF">ELD05_02785</name>
</gene>
<evidence type="ECO:0000313" key="1">
    <source>
        <dbReference type="EMBL" id="AZT89667.1"/>
    </source>
</evidence>
<dbReference type="SUPFAM" id="SSF52540">
    <property type="entry name" value="P-loop containing nucleoside triphosphate hydrolases"/>
    <property type="match status" value="1"/>
</dbReference>
<dbReference type="InterPro" id="IPR027417">
    <property type="entry name" value="P-loop_NTPase"/>
</dbReference>
<keyword evidence="2" id="KW-1185">Reference proteome</keyword>